<keyword evidence="1" id="KW-0004">4Fe-4S</keyword>
<dbReference type="PANTHER" id="PTHR30352">
    <property type="entry name" value="PYRUVATE FORMATE-LYASE-ACTIVATING ENZYME"/>
    <property type="match status" value="1"/>
</dbReference>
<dbReference type="HOGENOM" id="CLU_044176_1_0_0"/>
<evidence type="ECO:0000256" key="2">
    <source>
        <dbReference type="ARBA" id="ARBA00022691"/>
    </source>
</evidence>
<feature type="domain" description="Radical SAM core" evidence="7">
    <location>
        <begin position="78"/>
        <end position="293"/>
    </location>
</feature>
<keyword evidence="8" id="KW-0456">Lyase</keyword>
<dbReference type="SUPFAM" id="SSF102114">
    <property type="entry name" value="Radical SAM enzymes"/>
    <property type="match status" value="1"/>
</dbReference>
<dbReference type="InterPro" id="IPR006638">
    <property type="entry name" value="Elp3/MiaA/NifB-like_rSAM"/>
</dbReference>
<dbReference type="AlphaFoldDB" id="M1YVJ7"/>
<dbReference type="InterPro" id="IPR027596">
    <property type="entry name" value="AmmeMemoSam_rS"/>
</dbReference>
<evidence type="ECO:0000256" key="5">
    <source>
        <dbReference type="ARBA" id="ARBA00023014"/>
    </source>
</evidence>
<dbReference type="GO" id="GO:0016829">
    <property type="term" value="F:lyase activity"/>
    <property type="evidence" value="ECO:0007669"/>
    <property type="project" value="UniProtKB-KW"/>
</dbReference>
<evidence type="ECO:0000256" key="4">
    <source>
        <dbReference type="ARBA" id="ARBA00023004"/>
    </source>
</evidence>
<dbReference type="Gene3D" id="3.20.20.70">
    <property type="entry name" value="Aldolase class I"/>
    <property type="match status" value="1"/>
</dbReference>
<reference evidence="8 9" key="1">
    <citation type="journal article" date="2013" name="Front. Microbiol.">
        <title>The genome of Nitrospina gracilis illuminates the metabolism and evolution of the major marine nitrite oxidizer.</title>
        <authorList>
            <person name="Luecker S."/>
            <person name="Nowka B."/>
            <person name="Rattei T."/>
            <person name="Spieck E."/>
            <person name="and Daims H."/>
        </authorList>
    </citation>
    <scope>NUCLEOTIDE SEQUENCE [LARGE SCALE GENOMIC DNA]</scope>
    <source>
        <strain evidence="8 9">3/211</strain>
    </source>
</reference>
<evidence type="ECO:0000259" key="7">
    <source>
        <dbReference type="PROSITE" id="PS51918"/>
    </source>
</evidence>
<dbReference type="Pfam" id="PF04055">
    <property type="entry name" value="Radical_SAM"/>
    <property type="match status" value="1"/>
</dbReference>
<keyword evidence="4 6" id="KW-0408">Iron</keyword>
<accession>M1YVJ7</accession>
<evidence type="ECO:0000256" key="3">
    <source>
        <dbReference type="ARBA" id="ARBA00022723"/>
    </source>
</evidence>
<dbReference type="SFLD" id="SFLDS00029">
    <property type="entry name" value="Radical_SAM"/>
    <property type="match status" value="1"/>
</dbReference>
<keyword evidence="5 6" id="KW-0411">Iron-sulfur</keyword>
<dbReference type="GO" id="GO:0046872">
    <property type="term" value="F:metal ion binding"/>
    <property type="evidence" value="ECO:0007669"/>
    <property type="project" value="UniProtKB-KW"/>
</dbReference>
<sequence length="350" mass="39447">MPTLTLTDLDSRTRPGDLFHPLDDGKLVCTACGHRCTLKPGQRGVCKIRYNLDGQLLVPYAYTAGVQNDPIEKKPFFHALPGTNALSFGMLGCDFRCAYCQNWFTSQTLRDDRATQNYRPTTPREICDVAIRHGSKTIVSTYNEPLITSEWAVEVFREARSRGLVTGYVSNGHGTPEVLEYVHPWLDLFKIDLKCFDEKKYNLLGGNFQEVLDTIRQVHEMGFWLEIVTLIIPGYNDSDEELNGIAEFLADVSPDIPWHVTAFHPNYKMDLTPATPVETLHRARNIGLSKGLRYVYSGNRPGEVGDSENTFCPGCRAVLIERRGFRVIRNRLGEQGKCPDCGGEIPGRWT</sequence>
<feature type="binding site" evidence="6">
    <location>
        <position position="93"/>
    </location>
    <ligand>
        <name>[4Fe-4S] cluster</name>
        <dbReference type="ChEBI" id="CHEBI:49883"/>
        <note>4Fe-4S-S-AdoMet</note>
    </ligand>
</feature>
<evidence type="ECO:0000256" key="1">
    <source>
        <dbReference type="ARBA" id="ARBA00022485"/>
    </source>
</evidence>
<comment type="cofactor">
    <cofactor evidence="6">
        <name>[4Fe-4S] cluster</name>
        <dbReference type="ChEBI" id="CHEBI:49883"/>
    </cofactor>
    <text evidence="6">Binds 1 [4Fe-4S] cluster. The cluster is coordinated with 3 cysteines and an exchangeable S-adenosyl-L-methionine.</text>
</comment>
<dbReference type="PANTHER" id="PTHR30352:SF5">
    <property type="entry name" value="PYRUVATE FORMATE-LYASE 1-ACTIVATING ENZYME"/>
    <property type="match status" value="1"/>
</dbReference>
<keyword evidence="8" id="KW-0560">Oxidoreductase</keyword>
<dbReference type="RefSeq" id="WP_005005646.1">
    <property type="nucleotide sequence ID" value="NZ_HG422173.1"/>
</dbReference>
<gene>
    <name evidence="8" type="primary">pflA</name>
    <name evidence="8" type="ORF">NITGR_1010050</name>
</gene>
<dbReference type="OrthoDB" id="9778883at2"/>
<dbReference type="SFLD" id="SFLDG01101">
    <property type="entry name" value="Uncharacterised_Radical_SAM_Su"/>
    <property type="match status" value="1"/>
</dbReference>
<keyword evidence="3 6" id="KW-0479">Metal-binding</keyword>
<dbReference type="STRING" id="1266370.NITGR_1010050"/>
<dbReference type="InterPro" id="IPR007197">
    <property type="entry name" value="rSAM"/>
</dbReference>
<dbReference type="PROSITE" id="PS51918">
    <property type="entry name" value="RADICAL_SAM"/>
    <property type="match status" value="1"/>
</dbReference>
<dbReference type="NCBIfam" id="TIGR04337">
    <property type="entry name" value="AmmeMemoSam_rS"/>
    <property type="match status" value="1"/>
</dbReference>
<dbReference type="InterPro" id="IPR016431">
    <property type="entry name" value="Pyrv-formate_lyase-activ_prd"/>
</dbReference>
<evidence type="ECO:0000313" key="8">
    <source>
        <dbReference type="EMBL" id="CCQ89335.1"/>
    </source>
</evidence>
<comment type="caution">
    <text evidence="8">The sequence shown here is derived from an EMBL/GenBank/DDBJ whole genome shotgun (WGS) entry which is preliminary data.</text>
</comment>
<keyword evidence="9" id="KW-1185">Reference proteome</keyword>
<feature type="binding site" evidence="6">
    <location>
        <position position="100"/>
    </location>
    <ligand>
        <name>[4Fe-4S] cluster</name>
        <dbReference type="ChEBI" id="CHEBI:49883"/>
        <note>4Fe-4S-S-AdoMet</note>
    </ligand>
</feature>
<keyword evidence="2 6" id="KW-0949">S-adenosyl-L-methionine</keyword>
<name>M1YVJ7_NITG3</name>
<evidence type="ECO:0000313" key="9">
    <source>
        <dbReference type="Proteomes" id="UP000011704"/>
    </source>
</evidence>
<proteinExistence type="predicted"/>
<organism evidence="8 9">
    <name type="scientific">Nitrospina gracilis (strain 3/211)</name>
    <dbReference type="NCBI Taxonomy" id="1266370"/>
    <lineage>
        <taxon>Bacteria</taxon>
        <taxon>Pseudomonadati</taxon>
        <taxon>Nitrospinota/Tectimicrobiota group</taxon>
        <taxon>Nitrospinota</taxon>
        <taxon>Nitrospinia</taxon>
        <taxon>Nitrospinales</taxon>
        <taxon>Nitrospinaceae</taxon>
        <taxon>Nitrospina</taxon>
    </lineage>
</organism>
<dbReference type="InterPro" id="IPR013785">
    <property type="entry name" value="Aldolase_TIM"/>
</dbReference>
<dbReference type="GO" id="GO:0043365">
    <property type="term" value="F:[formate-C-acetyltransferase]-activating enzyme activity"/>
    <property type="evidence" value="ECO:0007669"/>
    <property type="project" value="UniProtKB-EC"/>
</dbReference>
<dbReference type="Proteomes" id="UP000011704">
    <property type="component" value="Unassembled WGS sequence"/>
</dbReference>
<dbReference type="InterPro" id="IPR058240">
    <property type="entry name" value="rSAM_sf"/>
</dbReference>
<dbReference type="EC" id="1.97.1.4" evidence="8"/>
<dbReference type="EMBL" id="CAQJ01000004">
    <property type="protein sequence ID" value="CCQ89335.1"/>
    <property type="molecule type" value="Genomic_DNA"/>
</dbReference>
<feature type="binding site" evidence="6">
    <location>
        <position position="97"/>
    </location>
    <ligand>
        <name>[4Fe-4S] cluster</name>
        <dbReference type="ChEBI" id="CHEBI:49883"/>
        <note>4Fe-4S-S-AdoMet</note>
    </ligand>
</feature>
<keyword evidence="8" id="KW-0670">Pyruvate</keyword>
<dbReference type="InterPro" id="IPR034457">
    <property type="entry name" value="Organic_radical-activating"/>
</dbReference>
<dbReference type="GO" id="GO:0051539">
    <property type="term" value="F:4 iron, 4 sulfur cluster binding"/>
    <property type="evidence" value="ECO:0007669"/>
    <property type="project" value="UniProtKB-KW"/>
</dbReference>
<dbReference type="InParanoid" id="M1YVJ7"/>
<dbReference type="SMART" id="SM00729">
    <property type="entry name" value="Elp3"/>
    <property type="match status" value="1"/>
</dbReference>
<dbReference type="PIRSF" id="PIRSF004869">
    <property type="entry name" value="PflX_prd"/>
    <property type="match status" value="1"/>
</dbReference>
<evidence type="ECO:0000256" key="6">
    <source>
        <dbReference type="PIRSR" id="PIRSR004869-50"/>
    </source>
</evidence>
<protein>
    <submittedName>
        <fullName evidence="8">Pyruvate formate-lyase activating enzyme</fullName>
        <ecNumber evidence="8">1.97.1.4</ecNumber>
    </submittedName>
</protein>
<dbReference type="CDD" id="cd01335">
    <property type="entry name" value="Radical_SAM"/>
    <property type="match status" value="1"/>
</dbReference>